<feature type="signal peptide" evidence="1">
    <location>
        <begin position="1"/>
        <end position="24"/>
    </location>
</feature>
<feature type="chain" id="PRO_5018639165" evidence="1">
    <location>
        <begin position="25"/>
        <end position="66"/>
    </location>
</feature>
<evidence type="ECO:0000256" key="1">
    <source>
        <dbReference type="SAM" id="SignalP"/>
    </source>
</evidence>
<sequence>MKTHHLIRVVASLAMLATSGLVYAEEYKASTDEKAIKMTNVASLEARVQARMEKGGIWLYSRRSRR</sequence>
<gene>
    <name evidence="2" type="ORF">NCTC8271_03128</name>
</gene>
<dbReference type="Proteomes" id="UP000273655">
    <property type="component" value="Chromosome 1"/>
</dbReference>
<evidence type="ECO:0000313" key="3">
    <source>
        <dbReference type="Proteomes" id="UP000273655"/>
    </source>
</evidence>
<dbReference type="AlphaFoldDB" id="A0A3S4FA13"/>
<reference evidence="2 3" key="1">
    <citation type="submission" date="2018-12" db="EMBL/GenBank/DDBJ databases">
        <authorList>
            <consortium name="Pathogen Informatics"/>
        </authorList>
    </citation>
    <scope>NUCLEOTIDE SEQUENCE [LARGE SCALE GENOMIC DNA]</scope>
    <source>
        <strain evidence="2 3">NCTC8271</strain>
    </source>
</reference>
<keyword evidence="1" id="KW-0732">Signal</keyword>
<proteinExistence type="predicted"/>
<accession>A0A3S4FA13</accession>
<name>A0A3S4FA13_SALET</name>
<dbReference type="EMBL" id="LR134148">
    <property type="protein sequence ID" value="VEA38261.1"/>
    <property type="molecule type" value="Genomic_DNA"/>
</dbReference>
<protein>
    <submittedName>
        <fullName evidence="2">L-lactate oxidase</fullName>
    </submittedName>
</protein>
<organism evidence="2 3">
    <name type="scientific">Salmonella enterica I</name>
    <dbReference type="NCBI Taxonomy" id="59201"/>
    <lineage>
        <taxon>Bacteria</taxon>
        <taxon>Pseudomonadati</taxon>
        <taxon>Pseudomonadota</taxon>
        <taxon>Gammaproteobacteria</taxon>
        <taxon>Enterobacterales</taxon>
        <taxon>Enterobacteriaceae</taxon>
        <taxon>Salmonella</taxon>
    </lineage>
</organism>
<evidence type="ECO:0000313" key="2">
    <source>
        <dbReference type="EMBL" id="VEA38261.1"/>
    </source>
</evidence>